<protein>
    <recommendedName>
        <fullName evidence="2">Glutaredoxin domain-containing protein</fullName>
    </recommendedName>
</protein>
<feature type="region of interest" description="Disordered" evidence="1">
    <location>
        <begin position="118"/>
        <end position="203"/>
    </location>
</feature>
<feature type="compositionally biased region" description="Polar residues" evidence="1">
    <location>
        <begin position="156"/>
        <end position="185"/>
    </location>
</feature>
<gene>
    <name evidence="3" type="ORF">ACMD2_11676</name>
</gene>
<comment type="caution">
    <text evidence="3">The sequence shown here is derived from an EMBL/GenBank/DDBJ whole genome shotgun (WGS) entry which is preliminary data.</text>
</comment>
<dbReference type="PANTHER" id="PTHR45669:SF12">
    <property type="entry name" value="EMB|CAB85507.1"/>
    <property type="match status" value="1"/>
</dbReference>
<dbReference type="CDD" id="cd03031">
    <property type="entry name" value="GRX_GRX_like"/>
    <property type="match status" value="1"/>
</dbReference>
<dbReference type="InterPro" id="IPR002109">
    <property type="entry name" value="Glutaredoxin"/>
</dbReference>
<proteinExistence type="predicted"/>
<dbReference type="InterPro" id="IPR036249">
    <property type="entry name" value="Thioredoxin-like_sf"/>
</dbReference>
<dbReference type="PROSITE" id="PS51354">
    <property type="entry name" value="GLUTAREDOXIN_2"/>
    <property type="match status" value="1"/>
</dbReference>
<feature type="compositionally biased region" description="Low complexity" evidence="1">
    <location>
        <begin position="193"/>
        <end position="203"/>
    </location>
</feature>
<organism evidence="3 4">
    <name type="scientific">Ananas comosus</name>
    <name type="common">Pineapple</name>
    <name type="synonym">Ananas ananas</name>
    <dbReference type="NCBI Taxonomy" id="4615"/>
    <lineage>
        <taxon>Eukaryota</taxon>
        <taxon>Viridiplantae</taxon>
        <taxon>Streptophyta</taxon>
        <taxon>Embryophyta</taxon>
        <taxon>Tracheophyta</taxon>
        <taxon>Spermatophyta</taxon>
        <taxon>Magnoliopsida</taxon>
        <taxon>Liliopsida</taxon>
        <taxon>Poales</taxon>
        <taxon>Bromeliaceae</taxon>
        <taxon>Bromelioideae</taxon>
        <taxon>Ananas</taxon>
    </lineage>
</organism>
<evidence type="ECO:0000313" key="3">
    <source>
        <dbReference type="EMBL" id="OAY71686.1"/>
    </source>
</evidence>
<evidence type="ECO:0000259" key="2">
    <source>
        <dbReference type="Pfam" id="PF00462"/>
    </source>
</evidence>
<dbReference type="AlphaFoldDB" id="A0A199V465"/>
<dbReference type="PANTHER" id="PTHR45669">
    <property type="entry name" value="GLUTAREDOXIN DOMAIN-CONTAINING CYSTEINE-RICH PROTEIN CG12206-RELATED"/>
    <property type="match status" value="1"/>
</dbReference>
<feature type="compositionally biased region" description="Polar residues" evidence="1">
    <location>
        <begin position="131"/>
        <end position="142"/>
    </location>
</feature>
<reference evidence="3 4" key="1">
    <citation type="journal article" date="2016" name="DNA Res.">
        <title>The draft genome of MD-2 pineapple using hybrid error correction of long reads.</title>
        <authorList>
            <person name="Redwan R.M."/>
            <person name="Saidin A."/>
            <person name="Kumar S.V."/>
        </authorList>
    </citation>
    <scope>NUCLEOTIDE SEQUENCE [LARGE SCALE GENOMIC DNA]</scope>
    <source>
        <strain evidence="4">cv. MD2</strain>
        <tissue evidence="3">Leaf</tissue>
    </source>
</reference>
<dbReference type="Gene3D" id="3.40.30.10">
    <property type="entry name" value="Glutaredoxin"/>
    <property type="match status" value="1"/>
</dbReference>
<evidence type="ECO:0000313" key="4">
    <source>
        <dbReference type="Proteomes" id="UP000092600"/>
    </source>
</evidence>
<evidence type="ECO:0000256" key="1">
    <source>
        <dbReference type="SAM" id="MobiDB-lite"/>
    </source>
</evidence>
<dbReference type="SUPFAM" id="SSF52833">
    <property type="entry name" value="Thioredoxin-like"/>
    <property type="match status" value="1"/>
</dbReference>
<name>A0A199V465_ANACO</name>
<dbReference type="Pfam" id="PF23733">
    <property type="entry name" value="GRXCR1-2_C"/>
    <property type="match status" value="1"/>
</dbReference>
<feature type="domain" description="Glutaredoxin" evidence="2">
    <location>
        <begin position="264"/>
        <end position="331"/>
    </location>
</feature>
<dbReference type="EMBL" id="LSRQ01003355">
    <property type="protein sequence ID" value="OAY71686.1"/>
    <property type="molecule type" value="Genomic_DNA"/>
</dbReference>
<dbReference type="Proteomes" id="UP000092600">
    <property type="component" value="Unassembled WGS sequence"/>
</dbReference>
<dbReference type="Pfam" id="PF00462">
    <property type="entry name" value="Glutaredoxin"/>
    <property type="match status" value="1"/>
</dbReference>
<accession>A0A199V465</accession>
<sequence length="408" mass="45284">MGCISSKLLATTADFDREIEFPTNENHVVSLTSTTYGLLNLERHEEKSALKEWRRSPHVFVVPQSKKRVSKEAAPEIINAWDLMKDLEEEAPIWSQTKKPAKPHVSIHLWSPAKAIVAASPKKPKRKTLGKENNNSPLQPSSEKSDLDSNRVLKPLNSSENSKCVGLSSTIPKRSTPLSASTPLSVSIHRSGNDSSVSSSRRSLSPLFDPELLASMERELLLFDEGEQIKKVVASEPGSRKAQESNLLLNSFELKCLPGGENSVVLYTTTLRGIRKTFEDCNAVRSTIESHDVRIVERDLSMDSGYREELRMLMGTREVKVPVLFVKGRLIGGAEEVLKLEEDGKMGVMLEGIERAKEWCKGCGGVRFVMCRDCNGSCKVLDEEEKKMVKCGECNENGLIHCPICCSV</sequence>